<accession>A0A0D2MA97</accession>
<evidence type="ECO:0000313" key="6">
    <source>
        <dbReference type="Proteomes" id="UP000054498"/>
    </source>
</evidence>
<gene>
    <name evidence="5" type="ORF">MNEG_7773</name>
</gene>
<dbReference type="EMBL" id="KK101629">
    <property type="protein sequence ID" value="KIZ00190.1"/>
    <property type="molecule type" value="Genomic_DNA"/>
</dbReference>
<evidence type="ECO:0000256" key="2">
    <source>
        <dbReference type="ARBA" id="ARBA00023194"/>
    </source>
</evidence>
<dbReference type="OrthoDB" id="272271at2759"/>
<evidence type="ECO:0000259" key="4">
    <source>
        <dbReference type="Pfam" id="PF02668"/>
    </source>
</evidence>
<dbReference type="STRING" id="145388.A0A0D2MA97"/>
<dbReference type="GO" id="GO:0016491">
    <property type="term" value="F:oxidoreductase activity"/>
    <property type="evidence" value="ECO:0007669"/>
    <property type="project" value="UniProtKB-KW"/>
</dbReference>
<evidence type="ECO:0000256" key="1">
    <source>
        <dbReference type="ARBA" id="ARBA00023002"/>
    </source>
</evidence>
<keyword evidence="1" id="KW-0560">Oxidoreductase</keyword>
<name>A0A0D2MA97_9CHLO</name>
<keyword evidence="6" id="KW-1185">Reference proteome</keyword>
<dbReference type="GeneID" id="25740649"/>
<protein>
    <recommendedName>
        <fullName evidence="4">TauD/TfdA-like domain-containing protein</fullName>
    </recommendedName>
</protein>
<dbReference type="GO" id="GO:0017000">
    <property type="term" value="P:antibiotic biosynthetic process"/>
    <property type="evidence" value="ECO:0007669"/>
    <property type="project" value="UniProtKB-KW"/>
</dbReference>
<feature type="domain" description="TauD/TfdA-like" evidence="4">
    <location>
        <begin position="4"/>
        <end position="200"/>
    </location>
</feature>
<dbReference type="InterPro" id="IPR003819">
    <property type="entry name" value="TauD/TfdA-like"/>
</dbReference>
<dbReference type="AlphaFoldDB" id="A0A0D2MA97"/>
<dbReference type="Pfam" id="PF02668">
    <property type="entry name" value="TauD"/>
    <property type="match status" value="1"/>
</dbReference>
<keyword evidence="2" id="KW-0045">Antibiotic biosynthesis</keyword>
<dbReference type="PANTHER" id="PTHR10696:SF56">
    <property type="entry name" value="TAUD_TFDA-LIKE DOMAIN-CONTAINING PROTEIN"/>
    <property type="match status" value="1"/>
</dbReference>
<dbReference type="InterPro" id="IPR042098">
    <property type="entry name" value="TauD-like_sf"/>
</dbReference>
<evidence type="ECO:0000313" key="5">
    <source>
        <dbReference type="EMBL" id="KIZ00190.1"/>
    </source>
</evidence>
<reference evidence="5 6" key="1">
    <citation type="journal article" date="2013" name="BMC Genomics">
        <title>Reconstruction of the lipid metabolism for the microalga Monoraphidium neglectum from its genome sequence reveals characteristics suitable for biofuel production.</title>
        <authorList>
            <person name="Bogen C."/>
            <person name="Al-Dilaimi A."/>
            <person name="Albersmeier A."/>
            <person name="Wichmann J."/>
            <person name="Grundmann M."/>
            <person name="Rupp O."/>
            <person name="Lauersen K.J."/>
            <person name="Blifernez-Klassen O."/>
            <person name="Kalinowski J."/>
            <person name="Goesmann A."/>
            <person name="Mussgnug J.H."/>
            <person name="Kruse O."/>
        </authorList>
    </citation>
    <scope>NUCLEOTIDE SEQUENCE [LARGE SCALE GENOMIC DNA]</scope>
    <source>
        <strain evidence="5 6">SAG 48.87</strain>
    </source>
</reference>
<feature type="region of interest" description="Disordered" evidence="3">
    <location>
        <begin position="258"/>
        <end position="280"/>
    </location>
</feature>
<dbReference type="Gene3D" id="3.60.130.10">
    <property type="entry name" value="Clavaminate synthase-like"/>
    <property type="match status" value="1"/>
</dbReference>
<feature type="compositionally biased region" description="Gly residues" evidence="3">
    <location>
        <begin position="264"/>
        <end position="274"/>
    </location>
</feature>
<dbReference type="InterPro" id="IPR050411">
    <property type="entry name" value="AlphaKG_dependent_hydroxylases"/>
</dbReference>
<organism evidence="5 6">
    <name type="scientific">Monoraphidium neglectum</name>
    <dbReference type="NCBI Taxonomy" id="145388"/>
    <lineage>
        <taxon>Eukaryota</taxon>
        <taxon>Viridiplantae</taxon>
        <taxon>Chlorophyta</taxon>
        <taxon>core chlorophytes</taxon>
        <taxon>Chlorophyceae</taxon>
        <taxon>CS clade</taxon>
        <taxon>Sphaeropleales</taxon>
        <taxon>Selenastraceae</taxon>
        <taxon>Monoraphidium</taxon>
    </lineage>
</organism>
<dbReference type="Proteomes" id="UP000054498">
    <property type="component" value="Unassembled WGS sequence"/>
</dbReference>
<dbReference type="RefSeq" id="XP_013899209.1">
    <property type="nucleotide sequence ID" value="XM_014043755.1"/>
</dbReference>
<dbReference type="PANTHER" id="PTHR10696">
    <property type="entry name" value="GAMMA-BUTYROBETAINE HYDROXYLASE-RELATED"/>
    <property type="match status" value="1"/>
</dbReference>
<dbReference type="KEGG" id="mng:MNEG_7773"/>
<evidence type="ECO:0000256" key="3">
    <source>
        <dbReference type="SAM" id="MobiDB-lite"/>
    </source>
</evidence>
<proteinExistence type="predicted"/>
<dbReference type="SUPFAM" id="SSF51197">
    <property type="entry name" value="Clavaminate synthase-like"/>
    <property type="match status" value="1"/>
</dbReference>
<sequence>MTQNEKQHVIGHVKDVGVDPDNENPNTRIYMTRAAQPWHVDSADTVGLLCLAEAKEGGDSAFASSSAIINIIRQEEPELLPVLAGPWYVDRKGELLPGQQPVFDQPILHYHKGRVLVALHDSYYQLAAAKWGGVAVLSPQQERAISKFREVAERPGVAIHMRLSPGDVQYINNHTTVHMRTAYRDWEGPDRAKRHLLRLWLATPPPHSIPLPLSYRHMFKQWSADDRGLSRRSDGGWEYVGVVPLEAEVGQAFIPPAAPAGAAGQAGGGAGDGGSAAAPA</sequence>